<feature type="compositionally biased region" description="Basic and acidic residues" evidence="1">
    <location>
        <begin position="334"/>
        <end position="350"/>
    </location>
</feature>
<proteinExistence type="predicted"/>
<feature type="compositionally biased region" description="Acidic residues" evidence="1">
    <location>
        <begin position="248"/>
        <end position="261"/>
    </location>
</feature>
<dbReference type="InterPro" id="IPR052145">
    <property type="entry name" value="Mediator/Homeobox_domain"/>
</dbReference>
<sequence>MYNKRPKLDHSQYLLYNNIINNNNNNNNSGNNNNSYNINSIINNNNNNNISNSNNYCNMNTNNENINRNYNETIFSGRDSHFESNILFENRFEAFTKRMIERQTALSLQNAMDISDVISPNMGISTDTLKAQIVYGSITPSIFLQNVIDFFKGENKSDIVKCNIIMSTMKTKQRKALNIIRKCINNNIGNGILEYEIFKACVYIKDISNVNNGIMFYNQNSYLNHHYHHYNYHLPLINKNMAITVTEEYDDEEKEETEKIDEEQKREETKGEREEEEEEGELKYQQQQQQEQQQQQQQEQQQEQQEQQQQKKGEEEEEESGEGRKEEEEGGVGEGRKKEEKDRGGGGKEEIQEEYLLKKEFNKKNIQEILNDGNKKKELIDIVVSMLMAIIHDDKFNKTNIYQIVKNTIENKKEILFLGQYLITTTNNNNNNNNNNNDNDNINNLNISFWIEPEYNISAHYMENIFVAFENVINQNYTKNENQIRYEEEIEMLKLFFKNLLCSKIAQLVYLYKIYLTFLTSYSLIHNTTHNIKVYIEKFQSSWKCSRGYDIGLLNDTNSSKFKIVEIDLIDTLFILCFLRLTMGNNFDYLFSQVDSYSAAIAFLDGNDTDFPKETISLKIKEIFDSLDSRLCFLKKREMTNMSNHFLDYILEIDQTDKLINPLHCIILDIGDVINAITDKFNNLFIRTTNLINSVQNIIVKNV</sequence>
<dbReference type="EMBL" id="LC738878">
    <property type="protein sequence ID" value="BDT62851.1"/>
    <property type="molecule type" value="Genomic_DNA"/>
</dbReference>
<protein>
    <submittedName>
        <fullName evidence="2">Wsv308-like protein</fullName>
    </submittedName>
</protein>
<dbReference type="PANTHER" id="PTHR24330">
    <property type="entry name" value="HOMEOBOX PROTEIN BARH-LIKE"/>
    <property type="match status" value="1"/>
</dbReference>
<accession>A0A9C7C6L8</accession>
<evidence type="ECO:0000256" key="1">
    <source>
        <dbReference type="SAM" id="MobiDB-lite"/>
    </source>
</evidence>
<evidence type="ECO:0000313" key="2">
    <source>
        <dbReference type="EMBL" id="BDT62851.1"/>
    </source>
</evidence>
<feature type="region of interest" description="Disordered" evidence="1">
    <location>
        <begin position="248"/>
        <end position="350"/>
    </location>
</feature>
<reference evidence="2" key="1">
    <citation type="submission" date="2022-10" db="EMBL/GenBank/DDBJ databases">
        <title>Genome sequences of endogenous nimaviruses in decapod crustaceans.</title>
        <authorList>
            <person name="Kawato S."/>
            <person name="Nozaki R."/>
            <person name="Kondo H."/>
            <person name="Hirono I."/>
        </authorList>
    </citation>
    <scope>NUCLEOTIDE SEQUENCE</scope>
    <source>
        <strain evidence="2">Tokushima2020</strain>
    </source>
</reference>
<feature type="compositionally biased region" description="Basic and acidic residues" evidence="1">
    <location>
        <begin position="262"/>
        <end position="273"/>
    </location>
</feature>
<dbReference type="PANTHER" id="PTHR24330:SF19">
    <property type="entry name" value="MEDIATOR OF RNA POLYMERASE II TRANSCRIPTION SUBUNIT 29"/>
    <property type="match status" value="1"/>
</dbReference>
<organism evidence="2">
    <name type="scientific">Metapenaeus joyneri majanivirus</name>
    <dbReference type="NCBI Taxonomy" id="2984280"/>
    <lineage>
        <taxon>Viruses</taxon>
        <taxon>Viruses incertae sedis</taxon>
        <taxon>Naldaviricetes</taxon>
        <taxon>Nimaviridae</taxon>
    </lineage>
</organism>
<feature type="compositionally biased region" description="Low complexity" evidence="1">
    <location>
        <begin position="283"/>
        <end position="308"/>
    </location>
</feature>
<name>A0A9C7C6L8_9VIRU</name>